<dbReference type="PANTHER" id="PTHR46224:SF6">
    <property type="entry name" value="ANKYRIN REPEAT FAMILY PROTEIN"/>
    <property type="match status" value="1"/>
</dbReference>
<dbReference type="InterPro" id="IPR036770">
    <property type="entry name" value="Ankyrin_rpt-contain_sf"/>
</dbReference>
<accession>A0AAE0N6P5</accession>
<evidence type="ECO:0000313" key="5">
    <source>
        <dbReference type="Proteomes" id="UP001285441"/>
    </source>
</evidence>
<name>A0AAE0N6P5_9PEZI</name>
<evidence type="ECO:0000256" key="1">
    <source>
        <dbReference type="PROSITE-ProRule" id="PRU00023"/>
    </source>
</evidence>
<dbReference type="InterPro" id="IPR000719">
    <property type="entry name" value="Prot_kinase_dom"/>
</dbReference>
<dbReference type="Proteomes" id="UP001285441">
    <property type="component" value="Unassembled WGS sequence"/>
</dbReference>
<dbReference type="GO" id="GO:0004674">
    <property type="term" value="F:protein serine/threonine kinase activity"/>
    <property type="evidence" value="ECO:0007669"/>
    <property type="project" value="UniProtKB-KW"/>
</dbReference>
<dbReference type="GO" id="GO:0005524">
    <property type="term" value="F:ATP binding"/>
    <property type="evidence" value="ECO:0007669"/>
    <property type="project" value="InterPro"/>
</dbReference>
<dbReference type="SMART" id="SM00220">
    <property type="entry name" value="S_TKc"/>
    <property type="match status" value="1"/>
</dbReference>
<evidence type="ECO:0000259" key="3">
    <source>
        <dbReference type="PROSITE" id="PS50011"/>
    </source>
</evidence>
<dbReference type="PROSITE" id="PS50088">
    <property type="entry name" value="ANK_REPEAT"/>
    <property type="match status" value="1"/>
</dbReference>
<dbReference type="SUPFAM" id="SSF56112">
    <property type="entry name" value="Protein kinase-like (PK-like)"/>
    <property type="match status" value="1"/>
</dbReference>
<dbReference type="Gene3D" id="1.25.40.20">
    <property type="entry name" value="Ankyrin repeat-containing domain"/>
    <property type="match status" value="2"/>
</dbReference>
<dbReference type="SMART" id="SM00248">
    <property type="entry name" value="ANK"/>
    <property type="match status" value="7"/>
</dbReference>
<proteinExistence type="predicted"/>
<dbReference type="InterPro" id="IPR008271">
    <property type="entry name" value="Ser/Thr_kinase_AS"/>
</dbReference>
<evidence type="ECO:0000313" key="4">
    <source>
        <dbReference type="EMBL" id="KAK3372270.1"/>
    </source>
</evidence>
<keyword evidence="4" id="KW-0808">Transferase</keyword>
<keyword evidence="1" id="KW-0040">ANK repeat</keyword>
<dbReference type="EMBL" id="JAULSW010000008">
    <property type="protein sequence ID" value="KAK3372270.1"/>
    <property type="molecule type" value="Genomic_DNA"/>
</dbReference>
<dbReference type="CDD" id="cd00180">
    <property type="entry name" value="PKc"/>
    <property type="match status" value="1"/>
</dbReference>
<dbReference type="InterPro" id="IPR051616">
    <property type="entry name" value="Cul2-RING_E3_ligase_SR"/>
</dbReference>
<protein>
    <submittedName>
        <fullName evidence="4">Serine/threonine protein kinase</fullName>
    </submittedName>
</protein>
<gene>
    <name evidence="4" type="ORF">B0H63DRAFT_367228</name>
</gene>
<reference evidence="4" key="2">
    <citation type="submission" date="2023-06" db="EMBL/GenBank/DDBJ databases">
        <authorList>
            <consortium name="Lawrence Berkeley National Laboratory"/>
            <person name="Haridas S."/>
            <person name="Hensen N."/>
            <person name="Bonometti L."/>
            <person name="Westerberg I."/>
            <person name="Brannstrom I.O."/>
            <person name="Guillou S."/>
            <person name="Cros-Aarteil S."/>
            <person name="Calhoun S."/>
            <person name="Kuo A."/>
            <person name="Mondo S."/>
            <person name="Pangilinan J."/>
            <person name="Riley R."/>
            <person name="LaButti K."/>
            <person name="Andreopoulos B."/>
            <person name="Lipzen A."/>
            <person name="Chen C."/>
            <person name="Yanf M."/>
            <person name="Daum C."/>
            <person name="Ng V."/>
            <person name="Clum A."/>
            <person name="Steindorff A."/>
            <person name="Ohm R."/>
            <person name="Martin F."/>
            <person name="Silar P."/>
            <person name="Natvig D."/>
            <person name="Lalanne C."/>
            <person name="Gautier V."/>
            <person name="Ament-velasquez S.L."/>
            <person name="Kruys A."/>
            <person name="Hutchinson M.I."/>
            <person name="Powell A.J."/>
            <person name="Barry K."/>
            <person name="Miller A.N."/>
            <person name="Grigoriev I.V."/>
            <person name="Debuchy R."/>
            <person name="Gladieux P."/>
            <person name="Thoren M.H."/>
            <person name="Johannesson H."/>
        </authorList>
    </citation>
    <scope>NUCLEOTIDE SEQUENCE</scope>
    <source>
        <strain evidence="4">CBS 232.78</strain>
    </source>
</reference>
<sequence>MISYVYPSAFGAGAEPVPVTSESNPAATPTQASNTSSGDGRAGLASLFCHVKYLENKLRRYDGQQSTFANPQYGGRILDRTRIAAGLSFIVERAVIEGPPVLSEGGSSSAVSGKTPTRTVVIKTVREDQNRQGRWHDVLLEIRALLHNPIHYHPNIVRLLDIRWDASIDTGSSFPILIQEYGAFGTLDKLQKSDPPLPFSIKQKICYDVGRGLSIIHACGIVHGDLKHENVLIFANRYSEPQNQPYTAKLADFGGTVMDLSGRYASPTHRLRMHTFPYDAPEINDNLSPDGAKKTDVFSYGMLVWRCMIDSRDIPSEIGFKTIGWVEGGTPTEEQRKKMRLLKISDGLLDAAIHNLSCYFHSNEIPGGSFSVTTSAIIHTLRGDPTQRSFDRALARMRGMESVTGYLYTTIKNKANARILEDEHKVVPGQRGMTVDKVGFVLGSLGDDYDAQINLPGFRPNLSHPPAKEFHFEPLKLKRLMDWSQQEQMIREFKAAADFTSEGSGDEPGISLPPRRAAHFLFQSYLCGFGAAVSSEMACHWLHRATSMSRAAGHQSLSMTDMYSQAWDYRFHRAFGIQNSDSEETQFDHLHFGVERGFRFCYDEAQTLIASSTAGDAQISEWKRWINVARINYRLVTSSTGMLLFRQPQLRGNWDIHHMKDRDLLDKEIMEVLGAEYGSCIRENADEASLAGKDPGVSGEARLLFDRIYVNNWGHGLLHMAASFGRLELGVLKYLHEKYICDIDLKSQKNGDTPLICACRSAWLDCVIYLLEKGADPSGDEESDEPPLHCIASFSSELEINEAVTRLLDAGADLEKPTSSLTDYWADWEDDLKIPVTPLGRAVIKQSLVAVRVLLRHGADPSRESSSGRSVRSPIELAAILTLPDILEELLSALDTKTPEATVLDELDMLEAARTNKITKYDSLSLHSRVVRCGVRYKDWLSRTMLILRARSRRVLDVTGKAPQKPAGRHMCKEISFGNTEIVEILLGMGYSVEGSPRYRPIQAAVYENNKKLFDLLVKFDSPLSFPEDTHSLLHILADRPKCTPPHASEIAEYLIDTAGLPVDPVGKDIPSPLSKAVACGRYDLASLLISKGAGKSVNCIHPLRPSSDSYSLLGVLSHSHTSGALRGMKFLAQLHNDKSNSIRVSPLSVQVSSVKGLEMSVIHTLACTPITKWNSHGQISASILQCGLDMFPDPASLGDLYVNPKATTPLGIAVMCANTEVFNSLMASSY</sequence>
<dbReference type="Pfam" id="PF00069">
    <property type="entry name" value="Pkinase"/>
    <property type="match status" value="1"/>
</dbReference>
<reference evidence="4" key="1">
    <citation type="journal article" date="2023" name="Mol. Phylogenet. Evol.">
        <title>Genome-scale phylogeny and comparative genomics of the fungal order Sordariales.</title>
        <authorList>
            <person name="Hensen N."/>
            <person name="Bonometti L."/>
            <person name="Westerberg I."/>
            <person name="Brannstrom I.O."/>
            <person name="Guillou S."/>
            <person name="Cros-Aarteil S."/>
            <person name="Calhoun S."/>
            <person name="Haridas S."/>
            <person name="Kuo A."/>
            <person name="Mondo S."/>
            <person name="Pangilinan J."/>
            <person name="Riley R."/>
            <person name="LaButti K."/>
            <person name="Andreopoulos B."/>
            <person name="Lipzen A."/>
            <person name="Chen C."/>
            <person name="Yan M."/>
            <person name="Daum C."/>
            <person name="Ng V."/>
            <person name="Clum A."/>
            <person name="Steindorff A."/>
            <person name="Ohm R.A."/>
            <person name="Martin F."/>
            <person name="Silar P."/>
            <person name="Natvig D.O."/>
            <person name="Lalanne C."/>
            <person name="Gautier V."/>
            <person name="Ament-Velasquez S.L."/>
            <person name="Kruys A."/>
            <person name="Hutchinson M.I."/>
            <person name="Powell A.J."/>
            <person name="Barry K."/>
            <person name="Miller A.N."/>
            <person name="Grigoriev I.V."/>
            <person name="Debuchy R."/>
            <person name="Gladieux P."/>
            <person name="Hiltunen Thoren M."/>
            <person name="Johannesson H."/>
        </authorList>
    </citation>
    <scope>NUCLEOTIDE SEQUENCE</scope>
    <source>
        <strain evidence="4">CBS 232.78</strain>
    </source>
</reference>
<dbReference type="Pfam" id="PF12796">
    <property type="entry name" value="Ank_2"/>
    <property type="match status" value="1"/>
</dbReference>
<dbReference type="Gene3D" id="1.10.510.10">
    <property type="entry name" value="Transferase(Phosphotransferase) domain 1"/>
    <property type="match status" value="1"/>
</dbReference>
<comment type="caution">
    <text evidence="4">The sequence shown here is derived from an EMBL/GenBank/DDBJ whole genome shotgun (WGS) entry which is preliminary data.</text>
</comment>
<dbReference type="PANTHER" id="PTHR46224">
    <property type="entry name" value="ANKYRIN REPEAT FAMILY PROTEIN"/>
    <property type="match status" value="1"/>
</dbReference>
<feature type="repeat" description="ANK" evidence="1">
    <location>
        <begin position="750"/>
        <end position="782"/>
    </location>
</feature>
<feature type="region of interest" description="Disordered" evidence="2">
    <location>
        <begin position="16"/>
        <end position="39"/>
    </location>
</feature>
<keyword evidence="5" id="KW-1185">Reference proteome</keyword>
<dbReference type="InterPro" id="IPR002110">
    <property type="entry name" value="Ankyrin_rpt"/>
</dbReference>
<dbReference type="AlphaFoldDB" id="A0AAE0N6P5"/>
<dbReference type="InterPro" id="IPR011009">
    <property type="entry name" value="Kinase-like_dom_sf"/>
</dbReference>
<keyword evidence="4" id="KW-0723">Serine/threonine-protein kinase</keyword>
<dbReference type="PROSITE" id="PS50011">
    <property type="entry name" value="PROTEIN_KINASE_DOM"/>
    <property type="match status" value="1"/>
</dbReference>
<dbReference type="PROSITE" id="PS00108">
    <property type="entry name" value="PROTEIN_KINASE_ST"/>
    <property type="match status" value="1"/>
</dbReference>
<feature type="compositionally biased region" description="Polar residues" evidence="2">
    <location>
        <begin position="20"/>
        <end position="38"/>
    </location>
</feature>
<organism evidence="4 5">
    <name type="scientific">Podospora didyma</name>
    <dbReference type="NCBI Taxonomy" id="330526"/>
    <lineage>
        <taxon>Eukaryota</taxon>
        <taxon>Fungi</taxon>
        <taxon>Dikarya</taxon>
        <taxon>Ascomycota</taxon>
        <taxon>Pezizomycotina</taxon>
        <taxon>Sordariomycetes</taxon>
        <taxon>Sordariomycetidae</taxon>
        <taxon>Sordariales</taxon>
        <taxon>Podosporaceae</taxon>
        <taxon>Podospora</taxon>
    </lineage>
</organism>
<evidence type="ECO:0000256" key="2">
    <source>
        <dbReference type="SAM" id="MobiDB-lite"/>
    </source>
</evidence>
<feature type="non-terminal residue" evidence="4">
    <location>
        <position position="1231"/>
    </location>
</feature>
<dbReference type="SUPFAM" id="SSF48403">
    <property type="entry name" value="Ankyrin repeat"/>
    <property type="match status" value="1"/>
</dbReference>
<dbReference type="PROSITE" id="PS50297">
    <property type="entry name" value="ANK_REP_REGION"/>
    <property type="match status" value="1"/>
</dbReference>
<feature type="domain" description="Protein kinase" evidence="3">
    <location>
        <begin position="96"/>
        <end position="407"/>
    </location>
</feature>
<keyword evidence="4" id="KW-0418">Kinase</keyword>